<comment type="caution">
    <text evidence="7">The sequence shown here is derived from an EMBL/GenBank/DDBJ whole genome shotgun (WGS) entry which is preliminary data.</text>
</comment>
<dbReference type="GO" id="GO:0008270">
    <property type="term" value="F:zinc ion binding"/>
    <property type="evidence" value="ECO:0007669"/>
    <property type="project" value="UniProtKB-KW"/>
</dbReference>
<accession>A0AAV4LLF0</accession>
<dbReference type="GO" id="GO:0003729">
    <property type="term" value="F:mRNA binding"/>
    <property type="evidence" value="ECO:0007669"/>
    <property type="project" value="TreeGrafter"/>
</dbReference>
<sequence>MDFYDLLTERAALKTTCDDGEAAGTRKKSKCNVLMSLALSVVKRESEKAALLKLKGYERADIERTRGKHSVVCRHWLKGMCMKGEFCDFLHQLVYSRMPPCRLFEKNGFCIDNQRGNCIFQHVVEQLDSVASQDPRIKEAIANGINFAEISHETDPDGFATAFVLAVATVFPKISDFAALDEVIPPSPQPQLQDPVDPANDDGAMNVVTTNTIDEPSAEDRPLVSATIPGLLKLDPSAMLDSERRSHASFDINSRNTKCFMIKSNNMMNIYFSICYGIWATGIHNTVKLINAFQQCEHVVLIFSGNESGGLQGYAKMMTLPIPGLYKGIWGSSHARLGDNFRVKWLKQCSVEFEVLRHVTNHYNNNQPLKKSRDGTEVPLDVAEIICNTLYNSPEDDLLKGRLSSVVCISCAGTPLATWERIDHNTYFDELHSKNLLYTTFGLPFTPINK</sequence>
<dbReference type="InterPro" id="IPR000571">
    <property type="entry name" value="Znf_CCCH"/>
</dbReference>
<proteinExistence type="predicted"/>
<dbReference type="Pfam" id="PF04146">
    <property type="entry name" value="YTH"/>
    <property type="match status" value="1"/>
</dbReference>
<feature type="zinc finger region" description="C3H1-type" evidence="4">
    <location>
        <begin position="67"/>
        <end position="94"/>
    </location>
</feature>
<dbReference type="GeneID" id="94192182"/>
<dbReference type="InterPro" id="IPR036855">
    <property type="entry name" value="Znf_CCCH_sf"/>
</dbReference>
<dbReference type="PROSITE" id="PS50882">
    <property type="entry name" value="YTH"/>
    <property type="match status" value="1"/>
</dbReference>
<dbReference type="GO" id="GO:0005654">
    <property type="term" value="C:nucleoplasm"/>
    <property type="evidence" value="ECO:0007669"/>
    <property type="project" value="TreeGrafter"/>
</dbReference>
<dbReference type="AlphaFoldDB" id="A0AAV4LLF0"/>
<protein>
    <submittedName>
        <fullName evidence="7">YTH domain-containing protein, putative</fullName>
    </submittedName>
</protein>
<evidence type="ECO:0000256" key="1">
    <source>
        <dbReference type="ARBA" id="ARBA00022723"/>
    </source>
</evidence>
<dbReference type="PANTHER" id="PTHR12357:SF3">
    <property type="entry name" value="YTH DOMAIN-CONTAINING PROTEIN 1"/>
    <property type="match status" value="1"/>
</dbReference>
<dbReference type="Gene3D" id="3.10.590.10">
    <property type="entry name" value="ph1033 like domains"/>
    <property type="match status" value="1"/>
</dbReference>
<feature type="domain" description="C3H1-type" evidence="5">
    <location>
        <begin position="67"/>
        <end position="94"/>
    </location>
</feature>
<evidence type="ECO:0000259" key="6">
    <source>
        <dbReference type="PROSITE" id="PS50882"/>
    </source>
</evidence>
<keyword evidence="1 4" id="KW-0479">Metal-binding</keyword>
<feature type="domain" description="YTH" evidence="6">
    <location>
        <begin position="257"/>
        <end position="390"/>
    </location>
</feature>
<feature type="domain" description="C3H1-type" evidence="5">
    <location>
        <begin position="95"/>
        <end position="125"/>
    </location>
</feature>
<evidence type="ECO:0000313" key="8">
    <source>
        <dbReference type="Proteomes" id="UP001497744"/>
    </source>
</evidence>
<evidence type="ECO:0000256" key="4">
    <source>
        <dbReference type="PROSITE-ProRule" id="PRU00723"/>
    </source>
</evidence>
<dbReference type="EMBL" id="BPLF01000001">
    <property type="protein sequence ID" value="GIX60699.1"/>
    <property type="molecule type" value="Genomic_DNA"/>
</dbReference>
<dbReference type="PROSITE" id="PS50103">
    <property type="entry name" value="ZF_C3H1"/>
    <property type="match status" value="2"/>
</dbReference>
<keyword evidence="2 4" id="KW-0863">Zinc-finger</keyword>
<dbReference type="Gene3D" id="4.10.1000.10">
    <property type="entry name" value="Zinc finger, CCCH-type"/>
    <property type="match status" value="1"/>
</dbReference>
<feature type="zinc finger region" description="C3H1-type" evidence="4">
    <location>
        <begin position="95"/>
        <end position="125"/>
    </location>
</feature>
<name>A0AAV4LLF0_BABCB</name>
<dbReference type="GO" id="GO:0048024">
    <property type="term" value="P:regulation of mRNA splicing, via spliceosome"/>
    <property type="evidence" value="ECO:0007669"/>
    <property type="project" value="TreeGrafter"/>
</dbReference>
<keyword evidence="8" id="KW-1185">Reference proteome</keyword>
<dbReference type="CDD" id="cd21134">
    <property type="entry name" value="YTH"/>
    <property type="match status" value="1"/>
</dbReference>
<organism evidence="7 8">
    <name type="scientific">Babesia caballi</name>
    <dbReference type="NCBI Taxonomy" id="5871"/>
    <lineage>
        <taxon>Eukaryota</taxon>
        <taxon>Sar</taxon>
        <taxon>Alveolata</taxon>
        <taxon>Apicomplexa</taxon>
        <taxon>Aconoidasida</taxon>
        <taxon>Piroplasmida</taxon>
        <taxon>Babesiidae</taxon>
        <taxon>Babesia</taxon>
    </lineage>
</organism>
<evidence type="ECO:0000259" key="5">
    <source>
        <dbReference type="PROSITE" id="PS50103"/>
    </source>
</evidence>
<reference evidence="7 8" key="1">
    <citation type="submission" date="2021-06" db="EMBL/GenBank/DDBJ databases">
        <title>Genome sequence of Babesia caballi.</title>
        <authorList>
            <person name="Yamagishi J."/>
            <person name="Kidaka T."/>
            <person name="Ochi A."/>
        </authorList>
    </citation>
    <scope>NUCLEOTIDE SEQUENCE [LARGE SCALE GENOMIC DNA]</scope>
    <source>
        <strain evidence="7">USDA-D6B2</strain>
    </source>
</reference>
<dbReference type="InterPro" id="IPR045168">
    <property type="entry name" value="YTH_prot"/>
</dbReference>
<gene>
    <name evidence="7" type="ORF">BcabD6B2_01340</name>
</gene>
<evidence type="ECO:0000313" key="7">
    <source>
        <dbReference type="EMBL" id="GIX60699.1"/>
    </source>
</evidence>
<dbReference type="InterPro" id="IPR007275">
    <property type="entry name" value="YTH_domain"/>
</dbReference>
<dbReference type="PANTHER" id="PTHR12357">
    <property type="entry name" value="YTH YT521-B HOMOLOGY DOMAIN-CONTAINING"/>
    <property type="match status" value="1"/>
</dbReference>
<dbReference type="GO" id="GO:0000398">
    <property type="term" value="P:mRNA splicing, via spliceosome"/>
    <property type="evidence" value="ECO:0007669"/>
    <property type="project" value="TreeGrafter"/>
</dbReference>
<keyword evidence="3 4" id="KW-0862">Zinc</keyword>
<dbReference type="SMART" id="SM00356">
    <property type="entry name" value="ZnF_C3H1"/>
    <property type="match status" value="2"/>
</dbReference>
<evidence type="ECO:0000256" key="3">
    <source>
        <dbReference type="ARBA" id="ARBA00022833"/>
    </source>
</evidence>
<dbReference type="SUPFAM" id="SSF90229">
    <property type="entry name" value="CCCH zinc finger"/>
    <property type="match status" value="1"/>
</dbReference>
<evidence type="ECO:0000256" key="2">
    <source>
        <dbReference type="ARBA" id="ARBA00022771"/>
    </source>
</evidence>
<dbReference type="RefSeq" id="XP_067712770.1">
    <property type="nucleotide sequence ID" value="XM_067856669.1"/>
</dbReference>
<dbReference type="Proteomes" id="UP001497744">
    <property type="component" value="Unassembled WGS sequence"/>
</dbReference>
<dbReference type="GO" id="GO:1990247">
    <property type="term" value="F:N6-methyladenosine-containing RNA reader activity"/>
    <property type="evidence" value="ECO:0007669"/>
    <property type="project" value="TreeGrafter"/>
</dbReference>